<feature type="region of interest" description="Disordered" evidence="1">
    <location>
        <begin position="305"/>
        <end position="334"/>
    </location>
</feature>
<dbReference type="AlphaFoldDB" id="A0A6H0XZW8"/>
<dbReference type="Proteomes" id="UP000503462">
    <property type="component" value="Chromosome 4"/>
</dbReference>
<feature type="region of interest" description="Disordered" evidence="1">
    <location>
        <begin position="140"/>
        <end position="187"/>
    </location>
</feature>
<organism evidence="2 3">
    <name type="scientific">Peltaster fructicola</name>
    <dbReference type="NCBI Taxonomy" id="286661"/>
    <lineage>
        <taxon>Eukaryota</taxon>
        <taxon>Fungi</taxon>
        <taxon>Dikarya</taxon>
        <taxon>Ascomycota</taxon>
        <taxon>Pezizomycotina</taxon>
        <taxon>Dothideomycetes</taxon>
        <taxon>Dothideomycetes incertae sedis</taxon>
        <taxon>Peltaster</taxon>
    </lineage>
</organism>
<evidence type="ECO:0000313" key="2">
    <source>
        <dbReference type="EMBL" id="QIX00322.1"/>
    </source>
</evidence>
<evidence type="ECO:0000313" key="3">
    <source>
        <dbReference type="Proteomes" id="UP000503462"/>
    </source>
</evidence>
<keyword evidence="3" id="KW-1185">Reference proteome</keyword>
<dbReference type="EMBL" id="CP051142">
    <property type="protein sequence ID" value="QIX00322.1"/>
    <property type="molecule type" value="Genomic_DNA"/>
</dbReference>
<accession>A0A6H0XZW8</accession>
<feature type="region of interest" description="Disordered" evidence="1">
    <location>
        <begin position="246"/>
        <end position="268"/>
    </location>
</feature>
<feature type="compositionally biased region" description="Basic and acidic residues" evidence="1">
    <location>
        <begin position="255"/>
        <end position="268"/>
    </location>
</feature>
<feature type="compositionally biased region" description="Polar residues" evidence="1">
    <location>
        <begin position="313"/>
        <end position="334"/>
    </location>
</feature>
<dbReference type="OrthoDB" id="5326588at2759"/>
<evidence type="ECO:0000256" key="1">
    <source>
        <dbReference type="SAM" id="MobiDB-lite"/>
    </source>
</evidence>
<protein>
    <submittedName>
        <fullName evidence="2">Uncharacterized protein</fullName>
    </submittedName>
</protein>
<proteinExistence type="predicted"/>
<name>A0A6H0XZW8_9PEZI</name>
<feature type="compositionally biased region" description="Polar residues" evidence="1">
    <location>
        <begin position="156"/>
        <end position="167"/>
    </location>
</feature>
<sequence>MEPLHEHSQRRNSFRRSLNECGLSPEYLEQLEAKRKALDDSIHRFIASKEREYQAYEKELRHQARRSDERLHNAQTDTASTAIVDTVVRSNPSKKVHDHTSEIDFGVHNGLTDAQRQKEDFQGVFTPEYLAALDHPSLERTASAPASTEAPTGSPNTPMLRTSSDSATRPARLTKRMSSSGSSADGRLVSALKSTTETTRTPPPPVQQDVGDMFDLEEDEVNASYQDMPDSSLEDYFDNDMVNSTDRTASQQSLDMDRGEPPPDDLVHSEPLIFAEGAAATKQPASPGFRRPSAAMDPVYTGRGYRTAENEAEQSSFYGSSYSRDGKGSFTSSSLGESYMAKNAEKLMALRGQHETDRQASQAMQVR</sequence>
<gene>
    <name evidence="2" type="ORF">AMS68_005839</name>
</gene>
<feature type="compositionally biased region" description="Low complexity" evidence="1">
    <location>
        <begin position="141"/>
        <end position="155"/>
    </location>
</feature>
<reference evidence="2 3" key="1">
    <citation type="journal article" date="2016" name="Sci. Rep.">
        <title>Peltaster fructicola genome reveals evolution from an invasive phytopathogen to an ectophytic parasite.</title>
        <authorList>
            <person name="Xu C."/>
            <person name="Chen H."/>
            <person name="Gleason M.L."/>
            <person name="Xu J.R."/>
            <person name="Liu H."/>
            <person name="Zhang R."/>
            <person name="Sun G."/>
        </authorList>
    </citation>
    <scope>NUCLEOTIDE SEQUENCE [LARGE SCALE GENOMIC DNA]</scope>
    <source>
        <strain evidence="2 3">LNHT1506</strain>
    </source>
</reference>